<dbReference type="InterPro" id="IPR036047">
    <property type="entry name" value="F-box-like_dom_sf"/>
</dbReference>
<dbReference type="PROSITE" id="PS50181">
    <property type="entry name" value="FBOX"/>
    <property type="match status" value="1"/>
</dbReference>
<dbReference type="EMBL" id="JAVHJM010000009">
    <property type="protein sequence ID" value="KAK6506330.1"/>
    <property type="molecule type" value="Genomic_DNA"/>
</dbReference>
<dbReference type="SUPFAM" id="SSF52047">
    <property type="entry name" value="RNI-like"/>
    <property type="match status" value="1"/>
</dbReference>
<feature type="region of interest" description="Disordered" evidence="1">
    <location>
        <begin position="1"/>
        <end position="29"/>
    </location>
</feature>
<gene>
    <name evidence="3" type="ORF">TWF506_011248</name>
</gene>
<evidence type="ECO:0000259" key="2">
    <source>
        <dbReference type="PROSITE" id="PS50181"/>
    </source>
</evidence>
<dbReference type="SUPFAM" id="SSF81383">
    <property type="entry name" value="F-box domain"/>
    <property type="match status" value="1"/>
</dbReference>
<name>A0AAN8NE69_9PEZI</name>
<dbReference type="InterPro" id="IPR032675">
    <property type="entry name" value="LRR_dom_sf"/>
</dbReference>
<evidence type="ECO:0000313" key="3">
    <source>
        <dbReference type="EMBL" id="KAK6506330.1"/>
    </source>
</evidence>
<reference evidence="3 4" key="1">
    <citation type="submission" date="2019-10" db="EMBL/GenBank/DDBJ databases">
        <authorList>
            <person name="Palmer J.M."/>
        </authorList>
    </citation>
    <scope>NUCLEOTIDE SEQUENCE [LARGE SCALE GENOMIC DNA]</scope>
    <source>
        <strain evidence="3 4">TWF506</strain>
    </source>
</reference>
<feature type="compositionally biased region" description="Basic and acidic residues" evidence="1">
    <location>
        <begin position="15"/>
        <end position="27"/>
    </location>
</feature>
<sequence length="682" mass="78008">MDELFKDLSVTQDTDESKAANAHRDPQKSFPILELPREIQLDIFEQCQPRTLKSLRLANSHFKNTTASILFRKWTLSISFYTPIHDRPDMSRGPFTGGGNRWLDRRDNYIGKKSKIPAKTQIKALQDAHENGSDELQMLYDNVQEISIEKYDLFEGFPDQSAMDARWPRYSDLGVQMLKGFLGRMKRLRSLHWRMSPYNLDAAMTSPSLAANITHLSVTRVPIIYFIVKAPEKPLTGFTSLTNVTHLDLKLSSVSDLIGFNNLPNLTNLTLESTTKACNIATFLAAQTVPFKLRSLTLRNDTRGVNFPDEVFQKYMSALQSLHLVTPEVEIERTDPDQTESRDPFDGDTKSIWTHLMENEIYPSSISTFGQSPSLLKYLLSYPQPNSVLKSLEVRVWPYMTIDPEDPRNFVNTLWHQVVPFHKKTLKRIAIYPEAHSVTRGGNYLDKISWDDQTALEEQLSEFPTPETGLCMLDDEIKKVLKSCEKLEALEMGSLNWNGTPEFLRFVLFELSRKVRDVGFYLGGWSRKLVGWDCVGSSGAHYARQFAEARFPLMEEVWNHTPEDPESAEILNDWTWKRLNIKLIPLKKTMWFVGGGVGGKWKLMDKKLEREICSSMNETERGWGSVYDVLGGESGVGYDTEVIFGDAVFNNRYDPVLENEKQAAVFEMYRRAAENCGIKQPT</sequence>
<proteinExistence type="predicted"/>
<dbReference type="AlphaFoldDB" id="A0AAN8NE69"/>
<dbReference type="Proteomes" id="UP001307849">
    <property type="component" value="Unassembled WGS sequence"/>
</dbReference>
<dbReference type="InterPro" id="IPR001810">
    <property type="entry name" value="F-box_dom"/>
</dbReference>
<protein>
    <recommendedName>
        <fullName evidence="2">F-box domain-containing protein</fullName>
    </recommendedName>
</protein>
<keyword evidence="4" id="KW-1185">Reference proteome</keyword>
<evidence type="ECO:0000313" key="4">
    <source>
        <dbReference type="Proteomes" id="UP001307849"/>
    </source>
</evidence>
<feature type="domain" description="F-box" evidence="2">
    <location>
        <begin position="29"/>
        <end position="74"/>
    </location>
</feature>
<dbReference type="Gene3D" id="3.80.10.10">
    <property type="entry name" value="Ribonuclease Inhibitor"/>
    <property type="match status" value="1"/>
</dbReference>
<evidence type="ECO:0000256" key="1">
    <source>
        <dbReference type="SAM" id="MobiDB-lite"/>
    </source>
</evidence>
<comment type="caution">
    <text evidence="3">The sequence shown here is derived from an EMBL/GenBank/DDBJ whole genome shotgun (WGS) entry which is preliminary data.</text>
</comment>
<organism evidence="3 4">
    <name type="scientific">Arthrobotrys conoides</name>
    <dbReference type="NCBI Taxonomy" id="74498"/>
    <lineage>
        <taxon>Eukaryota</taxon>
        <taxon>Fungi</taxon>
        <taxon>Dikarya</taxon>
        <taxon>Ascomycota</taxon>
        <taxon>Pezizomycotina</taxon>
        <taxon>Orbiliomycetes</taxon>
        <taxon>Orbiliales</taxon>
        <taxon>Orbiliaceae</taxon>
        <taxon>Arthrobotrys</taxon>
    </lineage>
</organism>
<accession>A0AAN8NE69</accession>